<comment type="caution">
    <text evidence="1">The sequence shown here is derived from an EMBL/GenBank/DDBJ whole genome shotgun (WGS) entry which is preliminary data.</text>
</comment>
<dbReference type="EMBL" id="MWZD01000018">
    <property type="protein sequence ID" value="PRI10567.1"/>
    <property type="molecule type" value="Genomic_DNA"/>
</dbReference>
<gene>
    <name evidence="1" type="ORF">B4915_11250</name>
</gene>
<evidence type="ECO:0000313" key="2">
    <source>
        <dbReference type="Proteomes" id="UP000238650"/>
    </source>
</evidence>
<dbReference type="AlphaFoldDB" id="A0A2S9QLV8"/>
<keyword evidence="2" id="KW-1185">Reference proteome</keyword>
<sequence>MSDGLNISDAALEAAGNSLVAASSAMTTANAAVPAGDFSSLSGIGGEVRAFLHGLQTGRLALADAAKTAAREVAAVMSESSRLDARMAEALSSGFALRGGRR</sequence>
<evidence type="ECO:0000313" key="1">
    <source>
        <dbReference type="EMBL" id="PRI10567.1"/>
    </source>
</evidence>
<protein>
    <submittedName>
        <fullName evidence="1">Uncharacterized protein</fullName>
    </submittedName>
</protein>
<organism evidence="1 2">
    <name type="scientific">Leucobacter massiliensis</name>
    <dbReference type="NCBI Taxonomy" id="1686285"/>
    <lineage>
        <taxon>Bacteria</taxon>
        <taxon>Bacillati</taxon>
        <taxon>Actinomycetota</taxon>
        <taxon>Actinomycetes</taxon>
        <taxon>Micrococcales</taxon>
        <taxon>Microbacteriaceae</taxon>
        <taxon>Leucobacter</taxon>
    </lineage>
</organism>
<reference evidence="1 2" key="1">
    <citation type="journal article" date="2017" name="New Microbes New Infect">
        <title>Genome sequence of 'Leucobacter massiliensis' sp. nov. isolated from human pharynx after travel to the 2014 Hajj.</title>
        <authorList>
            <person name="Leangapichart T."/>
            <person name="Gautret P."/>
            <person name="Nguyen T.T."/>
            <person name="Armstrong N."/>
            <person name="Rolain J.M."/>
        </authorList>
    </citation>
    <scope>NUCLEOTIDE SEQUENCE [LARGE SCALE GENOMIC DNA]</scope>
    <source>
        <strain evidence="1 2">122RC15</strain>
    </source>
</reference>
<proteinExistence type="predicted"/>
<dbReference type="Proteomes" id="UP000238650">
    <property type="component" value="Unassembled WGS sequence"/>
</dbReference>
<accession>A0A2S9QLV8</accession>
<dbReference type="RefSeq" id="WP_105805919.1">
    <property type="nucleotide sequence ID" value="NZ_MWZD01000018.1"/>
</dbReference>
<name>A0A2S9QLV8_9MICO</name>